<evidence type="ECO:0000313" key="11">
    <source>
        <dbReference type="Proteomes" id="UP000637578"/>
    </source>
</evidence>
<dbReference type="EC" id="3.4.-.-" evidence="8"/>
<gene>
    <name evidence="10" type="ORF">GCM10012275_58390</name>
</gene>
<sequence length="272" mass="29828">MCGRYAATKDPAQLAAEFDALDMTGDTAPGPDHNVAPTKPVLAVVERHPREPGGEPDPTRTERTIRVMRWGLVPAWAKDPSIGSRMINARSETAAEKPAYRTSLARRRCLLPADGWYEWKREGDTRQPYYVTSEDNASLALAGIWTTWRPTDLAEDAPPLVTCAVLTTDSVGELADIHERMPVMLPAPAWASWLDPDRTDVADLLAAPDEELHHSLELRPVSTAVNNVRNNGPQLVARVDPDAEPAPALDSAGQRRLRPVPDPPELALFDCP</sequence>
<dbReference type="GO" id="GO:0008233">
    <property type="term" value="F:peptidase activity"/>
    <property type="evidence" value="ECO:0007669"/>
    <property type="project" value="UniProtKB-KW"/>
</dbReference>
<evidence type="ECO:0000256" key="2">
    <source>
        <dbReference type="ARBA" id="ARBA00022670"/>
    </source>
</evidence>
<keyword evidence="6" id="KW-0238">DNA-binding</keyword>
<evidence type="ECO:0000256" key="5">
    <source>
        <dbReference type="ARBA" id="ARBA00023124"/>
    </source>
</evidence>
<dbReference type="Gene3D" id="3.90.1680.10">
    <property type="entry name" value="SOS response associated peptidase-like"/>
    <property type="match status" value="1"/>
</dbReference>
<keyword evidence="11" id="KW-1185">Reference proteome</keyword>
<evidence type="ECO:0000256" key="3">
    <source>
        <dbReference type="ARBA" id="ARBA00022763"/>
    </source>
</evidence>
<dbReference type="Proteomes" id="UP000637578">
    <property type="component" value="Unassembled WGS sequence"/>
</dbReference>
<evidence type="ECO:0000256" key="1">
    <source>
        <dbReference type="ARBA" id="ARBA00008136"/>
    </source>
</evidence>
<evidence type="ECO:0000256" key="8">
    <source>
        <dbReference type="RuleBase" id="RU364100"/>
    </source>
</evidence>
<comment type="similarity">
    <text evidence="1 8">Belongs to the SOS response-associated peptidase family.</text>
</comment>
<dbReference type="Pfam" id="PF02586">
    <property type="entry name" value="SRAP"/>
    <property type="match status" value="1"/>
</dbReference>
<dbReference type="PANTHER" id="PTHR13604">
    <property type="entry name" value="DC12-RELATED"/>
    <property type="match status" value="1"/>
</dbReference>
<reference evidence="10" key="2">
    <citation type="submission" date="2020-09" db="EMBL/GenBank/DDBJ databases">
        <authorList>
            <person name="Sun Q."/>
            <person name="Zhou Y."/>
        </authorList>
    </citation>
    <scope>NUCLEOTIDE SEQUENCE</scope>
    <source>
        <strain evidence="10">CGMCC 4.5737</strain>
    </source>
</reference>
<dbReference type="AlphaFoldDB" id="A0A8J3CDV3"/>
<evidence type="ECO:0000256" key="7">
    <source>
        <dbReference type="ARBA" id="ARBA00023239"/>
    </source>
</evidence>
<evidence type="ECO:0000256" key="4">
    <source>
        <dbReference type="ARBA" id="ARBA00022801"/>
    </source>
</evidence>
<evidence type="ECO:0000256" key="9">
    <source>
        <dbReference type="SAM" id="MobiDB-lite"/>
    </source>
</evidence>
<comment type="caution">
    <text evidence="10">The sequence shown here is derived from an EMBL/GenBank/DDBJ whole genome shotgun (WGS) entry which is preliminary data.</text>
</comment>
<keyword evidence="7" id="KW-0456">Lyase</keyword>
<organism evidence="10 11">
    <name type="scientific">Longimycelium tulufanense</name>
    <dbReference type="NCBI Taxonomy" id="907463"/>
    <lineage>
        <taxon>Bacteria</taxon>
        <taxon>Bacillati</taxon>
        <taxon>Actinomycetota</taxon>
        <taxon>Actinomycetes</taxon>
        <taxon>Pseudonocardiales</taxon>
        <taxon>Pseudonocardiaceae</taxon>
        <taxon>Longimycelium</taxon>
    </lineage>
</organism>
<dbReference type="EMBL" id="BMMK01000046">
    <property type="protein sequence ID" value="GGM80120.1"/>
    <property type="molecule type" value="Genomic_DNA"/>
</dbReference>
<feature type="region of interest" description="Disordered" evidence="9">
    <location>
        <begin position="239"/>
        <end position="272"/>
    </location>
</feature>
<dbReference type="PANTHER" id="PTHR13604:SF0">
    <property type="entry name" value="ABASIC SITE PROCESSING PROTEIN HMCES"/>
    <property type="match status" value="1"/>
</dbReference>
<keyword evidence="4 8" id="KW-0378">Hydrolase</keyword>
<dbReference type="GO" id="GO:0003697">
    <property type="term" value="F:single-stranded DNA binding"/>
    <property type="evidence" value="ECO:0007669"/>
    <property type="project" value="InterPro"/>
</dbReference>
<dbReference type="GO" id="GO:0016829">
    <property type="term" value="F:lyase activity"/>
    <property type="evidence" value="ECO:0007669"/>
    <property type="project" value="UniProtKB-KW"/>
</dbReference>
<keyword evidence="5" id="KW-0190">Covalent protein-DNA linkage</keyword>
<evidence type="ECO:0000313" key="10">
    <source>
        <dbReference type="EMBL" id="GGM80120.1"/>
    </source>
</evidence>
<proteinExistence type="inferred from homology"/>
<reference evidence="10" key="1">
    <citation type="journal article" date="2014" name="Int. J. Syst. Evol. Microbiol.">
        <title>Complete genome sequence of Corynebacterium casei LMG S-19264T (=DSM 44701T), isolated from a smear-ripened cheese.</title>
        <authorList>
            <consortium name="US DOE Joint Genome Institute (JGI-PGF)"/>
            <person name="Walter F."/>
            <person name="Albersmeier A."/>
            <person name="Kalinowski J."/>
            <person name="Ruckert C."/>
        </authorList>
    </citation>
    <scope>NUCLEOTIDE SEQUENCE</scope>
    <source>
        <strain evidence="10">CGMCC 4.5737</strain>
    </source>
</reference>
<dbReference type="GO" id="GO:0006508">
    <property type="term" value="P:proteolysis"/>
    <property type="evidence" value="ECO:0007669"/>
    <property type="project" value="UniProtKB-KW"/>
</dbReference>
<dbReference type="InterPro" id="IPR036590">
    <property type="entry name" value="SRAP-like"/>
</dbReference>
<accession>A0A8J3CDV3</accession>
<evidence type="ECO:0000256" key="6">
    <source>
        <dbReference type="ARBA" id="ARBA00023125"/>
    </source>
</evidence>
<protein>
    <recommendedName>
        <fullName evidence="8">Abasic site processing protein</fullName>
        <ecNumber evidence="8">3.4.-.-</ecNumber>
    </recommendedName>
</protein>
<dbReference type="InterPro" id="IPR003738">
    <property type="entry name" value="SRAP"/>
</dbReference>
<name>A0A8J3CDV3_9PSEU</name>
<dbReference type="GO" id="GO:0106300">
    <property type="term" value="P:protein-DNA covalent cross-linking repair"/>
    <property type="evidence" value="ECO:0007669"/>
    <property type="project" value="InterPro"/>
</dbReference>
<keyword evidence="2 8" id="KW-0645">Protease</keyword>
<dbReference type="SUPFAM" id="SSF143081">
    <property type="entry name" value="BB1717-like"/>
    <property type="match status" value="1"/>
</dbReference>
<dbReference type="RefSeq" id="WP_189061649.1">
    <property type="nucleotide sequence ID" value="NZ_BMMK01000046.1"/>
</dbReference>
<keyword evidence="3" id="KW-0227">DNA damage</keyword>